<feature type="region of interest" description="Disordered" evidence="1">
    <location>
        <begin position="54"/>
        <end position="80"/>
    </location>
</feature>
<keyword evidence="2" id="KW-0732">Signal</keyword>
<dbReference type="InParanoid" id="Q20511"/>
<dbReference type="HOGENOM" id="CLU_105165_0_0_1"/>
<dbReference type="Bgee" id="WBGene00018535">
    <property type="expression patterns" value="Expressed in multicellular organism and 2 other cell types or tissues"/>
</dbReference>
<evidence type="ECO:0000256" key="2">
    <source>
        <dbReference type="SAM" id="SignalP"/>
    </source>
</evidence>
<dbReference type="InterPro" id="IPR003326">
    <property type="entry name" value="TRA-1_regulated"/>
</dbReference>
<evidence type="ECO:0000313" key="4">
    <source>
        <dbReference type="Proteomes" id="UP000001940"/>
    </source>
</evidence>
<dbReference type="CTD" id="185891"/>
<dbReference type="AGR" id="WB:WBGene00018535"/>
<keyword evidence="4" id="KW-1185">Reference proteome</keyword>
<feature type="chain" id="PRO_5004199020" evidence="2">
    <location>
        <begin position="20"/>
        <end position="223"/>
    </location>
</feature>
<dbReference type="PhylomeDB" id="Q20511"/>
<reference evidence="3 4" key="1">
    <citation type="journal article" date="1998" name="Science">
        <title>Genome sequence of the nematode C. elegans: a platform for investigating biology.</title>
        <authorList>
            <consortium name="The C. elegans sequencing consortium"/>
            <person name="Sulson J.E."/>
            <person name="Waterston R."/>
        </authorList>
    </citation>
    <scope>NUCLEOTIDE SEQUENCE [LARGE SCALE GENOMIC DNA]</scope>
    <source>
        <strain evidence="3 4">Bristol N2</strain>
    </source>
</reference>
<name>Q20511_CAEEL</name>
<dbReference type="WormBase" id="F47B7.4">
    <property type="protein sequence ID" value="CE35543"/>
    <property type="gene ID" value="WBGene00018535"/>
</dbReference>
<dbReference type="FunCoup" id="Q20511">
    <property type="interactions" value="173"/>
</dbReference>
<dbReference type="GeneID" id="185891"/>
<dbReference type="AlphaFoldDB" id="Q20511"/>
<dbReference type="EMBL" id="BX284606">
    <property type="protein sequence ID" value="CCD70495.1"/>
    <property type="molecule type" value="Genomic_DNA"/>
</dbReference>
<dbReference type="KEGG" id="cel:CELE_F47B7.4"/>
<dbReference type="RefSeq" id="NP_508649.2">
    <property type="nucleotide sequence ID" value="NM_076248.2"/>
</dbReference>
<gene>
    <name evidence="3" type="ORF">CELE_F47B7.4</name>
    <name evidence="3 5" type="ORF">F47B7.4</name>
</gene>
<proteinExistence type="predicted"/>
<dbReference type="UCSC" id="F47B7.4">
    <property type="organism name" value="c. elegans"/>
</dbReference>
<feature type="signal peptide" evidence="2">
    <location>
        <begin position="1"/>
        <end position="19"/>
    </location>
</feature>
<dbReference type="Pfam" id="PF02343">
    <property type="entry name" value="TRA-1_regulated"/>
    <property type="match status" value="1"/>
</dbReference>
<evidence type="ECO:0000313" key="5">
    <source>
        <dbReference type="WormBase" id="F47B7.4"/>
    </source>
</evidence>
<dbReference type="PaxDb" id="6239-F47B7.4"/>
<dbReference type="PIR" id="T16381">
    <property type="entry name" value="T16381"/>
</dbReference>
<accession>Q20511</accession>
<protein>
    <submittedName>
        <fullName evidence="3">Secreted protein</fullName>
    </submittedName>
</protein>
<evidence type="ECO:0000256" key="1">
    <source>
        <dbReference type="SAM" id="MobiDB-lite"/>
    </source>
</evidence>
<organism evidence="3 4">
    <name type="scientific">Caenorhabditis elegans</name>
    <dbReference type="NCBI Taxonomy" id="6239"/>
    <lineage>
        <taxon>Eukaryota</taxon>
        <taxon>Metazoa</taxon>
        <taxon>Ecdysozoa</taxon>
        <taxon>Nematoda</taxon>
        <taxon>Chromadorea</taxon>
        <taxon>Rhabditida</taxon>
        <taxon>Rhabditina</taxon>
        <taxon>Rhabditomorpha</taxon>
        <taxon>Rhabditoidea</taxon>
        <taxon>Rhabditidae</taxon>
        <taxon>Peloderinae</taxon>
        <taxon>Caenorhabditis</taxon>
    </lineage>
</organism>
<evidence type="ECO:0000313" key="3">
    <source>
        <dbReference type="EMBL" id="CCD70495.1"/>
    </source>
</evidence>
<dbReference type="Proteomes" id="UP000001940">
    <property type="component" value="Chromosome X"/>
</dbReference>
<sequence length="223" mass="23757">MNILTFFLTIPYLMVVSECCMRMVPPDDVYIPSTLAPEQSTLVPGEITMAPEESTMAPEDTTMAPGGVSTPETSEETEAPEVTMMTTMATESSTVTEETCPTSTTKCPDLSTIALAPMMVQEVDGCAVFSCPPGLLPYGYGSLVGTELTGFYIPPGEDTFRLIRPVTLTELNGGTVNDFFGISCENNKLIVSKYPRGISVGITPVGTEGLLSGKSSMNTMRCS</sequence>